<evidence type="ECO:0000313" key="2">
    <source>
        <dbReference type="EMBL" id="ETM46391.1"/>
    </source>
</evidence>
<feature type="region of interest" description="Disordered" evidence="1">
    <location>
        <begin position="57"/>
        <end position="77"/>
    </location>
</feature>
<reference evidence="2" key="1">
    <citation type="submission" date="2013-11" db="EMBL/GenBank/DDBJ databases">
        <title>The Genome Sequence of Phytophthora parasitica IAC_01/95.</title>
        <authorList>
            <consortium name="The Broad Institute Genomics Platform"/>
            <person name="Russ C."/>
            <person name="Tyler B."/>
            <person name="Panabieres F."/>
            <person name="Shan W."/>
            <person name="Tripathy S."/>
            <person name="Grunwald N."/>
            <person name="Machado M."/>
            <person name="Johnson C.S."/>
            <person name="Arredondo F."/>
            <person name="Hong C."/>
            <person name="Coffey M."/>
            <person name="Young S.K."/>
            <person name="Zeng Q."/>
            <person name="Gargeya S."/>
            <person name="Fitzgerald M."/>
            <person name="Abouelleil A."/>
            <person name="Alvarado L."/>
            <person name="Chapman S.B."/>
            <person name="Gainer-Dewar J."/>
            <person name="Goldberg J."/>
            <person name="Griggs A."/>
            <person name="Gujja S."/>
            <person name="Hansen M."/>
            <person name="Howarth C."/>
            <person name="Imamovic A."/>
            <person name="Ireland A."/>
            <person name="Larimer J."/>
            <person name="McCowan C."/>
            <person name="Murphy C."/>
            <person name="Pearson M."/>
            <person name="Poon T.W."/>
            <person name="Priest M."/>
            <person name="Roberts A."/>
            <person name="Saif S."/>
            <person name="Shea T."/>
            <person name="Sykes S."/>
            <person name="Wortman J."/>
            <person name="Nusbaum C."/>
            <person name="Birren B."/>
        </authorList>
    </citation>
    <scope>NUCLEOTIDE SEQUENCE [LARGE SCALE GENOMIC DNA]</scope>
    <source>
        <strain evidence="2">IAC_01/95</strain>
    </source>
</reference>
<dbReference type="AlphaFoldDB" id="W2NCQ3"/>
<dbReference type="EMBL" id="KI692894">
    <property type="protein sequence ID" value="ETM46391.1"/>
    <property type="molecule type" value="Genomic_DNA"/>
</dbReference>
<dbReference type="VEuPathDB" id="FungiDB:PPTG_11546"/>
<organism evidence="2">
    <name type="scientific">Phytophthora nicotianae</name>
    <name type="common">Potato buckeye rot agent</name>
    <name type="synonym">Phytophthora parasitica</name>
    <dbReference type="NCBI Taxonomy" id="4792"/>
    <lineage>
        <taxon>Eukaryota</taxon>
        <taxon>Sar</taxon>
        <taxon>Stramenopiles</taxon>
        <taxon>Oomycota</taxon>
        <taxon>Peronosporomycetes</taxon>
        <taxon>Peronosporales</taxon>
        <taxon>Peronosporaceae</taxon>
        <taxon>Phytophthora</taxon>
    </lineage>
</organism>
<dbReference type="VEuPathDB" id="FungiDB:PPTG_11545"/>
<feature type="compositionally biased region" description="Acidic residues" evidence="1">
    <location>
        <begin position="92"/>
        <end position="102"/>
    </location>
</feature>
<feature type="compositionally biased region" description="Basic residues" evidence="1">
    <location>
        <begin position="108"/>
        <end position="119"/>
    </location>
</feature>
<protein>
    <submittedName>
        <fullName evidence="2">Uncharacterized protein</fullName>
    </submittedName>
</protein>
<evidence type="ECO:0000256" key="1">
    <source>
        <dbReference type="SAM" id="MobiDB-lite"/>
    </source>
</evidence>
<feature type="region of interest" description="Disordered" evidence="1">
    <location>
        <begin position="92"/>
        <end position="170"/>
    </location>
</feature>
<sequence length="374" mass="40338">MQAIPCIGCIPADAEDDEDMEGKSRVFFTNPQDNDANVWVAPGGRTWNARYWRLNKKSRGRERRTASQAQRELNKRYVRPDKKVRVLMVMADEDASSNEESEVPSSPPRKKNRNARVRQTKAPDKTPGSRHPTRNGPAASAQVPCNSGSDVPRAVGGGGTRVKTTTERPMDAAVARELAETGTDKLLDQRSGENGECLCRGATSSGVMMMKAAIDAEVIARDDWWAKRYVETVRLAMKALRYPGADGREGDRRERLHAAEEGGVLTSEEGGALTSEYGGGALTSEYGGGALMSEYEGVSVAEEGGIPTMEKDKKALETVANTMLTIAPVTKTATEFMPLTTTVPVMTTSSITTRATVSAPSEDAMETTMTTGAP</sequence>
<proteinExistence type="predicted"/>
<gene>
    <name evidence="2" type="ORF">L914_08697</name>
</gene>
<dbReference type="Proteomes" id="UP000054532">
    <property type="component" value="Unassembled WGS sequence"/>
</dbReference>
<accession>W2NCQ3</accession>
<name>W2NCQ3_PHYNI</name>